<dbReference type="Proteomes" id="UP000326837">
    <property type="component" value="Chromosome"/>
</dbReference>
<sequence>MAATAAQKQLEAVNAIWAEARTAADALKAANDQQIATAREAIQPAIDNAGEMTGLGTGGKAIATLDASMASQQFAGRSCEVDLLTKISDSSSRKAERLERMTFEGIPGGWSRGNLVTRNARTDMSVGWVVSQFEPLRRDVCGRKTWRLES</sequence>
<dbReference type="EMBL" id="AP021861">
    <property type="protein sequence ID" value="BBO32813.1"/>
    <property type="molecule type" value="Genomic_DNA"/>
</dbReference>
<gene>
    <name evidence="1" type="ORF">PLANPX_2425</name>
</gene>
<dbReference type="AlphaFoldDB" id="A0A5K7XF06"/>
<accession>A0A5K7XF06</accession>
<evidence type="ECO:0000313" key="2">
    <source>
        <dbReference type="Proteomes" id="UP000326837"/>
    </source>
</evidence>
<reference evidence="2" key="1">
    <citation type="submission" date="2019-10" db="EMBL/GenBank/DDBJ databases">
        <title>Lacipirellula parvula gen. nov., sp. nov., representing a lineage of planctomycetes widespread in freshwater anoxic habitats, and description of the family Lacipirellulaceae.</title>
        <authorList>
            <person name="Dedysh S.N."/>
            <person name="Kulichevskaya I.S."/>
            <person name="Beletsky A.V."/>
            <person name="Rakitin A.L."/>
            <person name="Mardanov A.V."/>
            <person name="Ivanova A.A."/>
            <person name="Saltykova V.X."/>
            <person name="Rijpstra W.I.C."/>
            <person name="Sinninghe Damste J.S."/>
            <person name="Ravin N.V."/>
        </authorList>
    </citation>
    <scope>NUCLEOTIDE SEQUENCE [LARGE SCALE GENOMIC DNA]</scope>
    <source>
        <strain evidence="2">PX69</strain>
    </source>
</reference>
<evidence type="ECO:0000313" key="1">
    <source>
        <dbReference type="EMBL" id="BBO32813.1"/>
    </source>
</evidence>
<dbReference type="KEGG" id="lpav:PLANPX_2425"/>
<protein>
    <submittedName>
        <fullName evidence="1">Uncharacterized protein</fullName>
    </submittedName>
</protein>
<proteinExistence type="predicted"/>
<name>A0A5K7XF06_9BACT</name>
<keyword evidence="2" id="KW-1185">Reference proteome</keyword>
<organism evidence="1 2">
    <name type="scientific">Lacipirellula parvula</name>
    <dbReference type="NCBI Taxonomy" id="2650471"/>
    <lineage>
        <taxon>Bacteria</taxon>
        <taxon>Pseudomonadati</taxon>
        <taxon>Planctomycetota</taxon>
        <taxon>Planctomycetia</taxon>
        <taxon>Pirellulales</taxon>
        <taxon>Lacipirellulaceae</taxon>
        <taxon>Lacipirellula</taxon>
    </lineage>
</organism>